<organism evidence="1">
    <name type="scientific">Oryza punctata</name>
    <name type="common">Red rice</name>
    <dbReference type="NCBI Taxonomy" id="4537"/>
    <lineage>
        <taxon>Eukaryota</taxon>
        <taxon>Viridiplantae</taxon>
        <taxon>Streptophyta</taxon>
        <taxon>Embryophyta</taxon>
        <taxon>Tracheophyta</taxon>
        <taxon>Spermatophyta</taxon>
        <taxon>Magnoliopsida</taxon>
        <taxon>Liliopsida</taxon>
        <taxon>Poales</taxon>
        <taxon>Poaceae</taxon>
        <taxon>BOP clade</taxon>
        <taxon>Oryzoideae</taxon>
        <taxon>Oryzeae</taxon>
        <taxon>Oryzinae</taxon>
        <taxon>Oryza</taxon>
    </lineage>
</organism>
<dbReference type="Gramene" id="OPUNC12G06590.1">
    <property type="protein sequence ID" value="OPUNC12G06590.1"/>
    <property type="gene ID" value="OPUNC12G06590"/>
</dbReference>
<dbReference type="Proteomes" id="UP000026962">
    <property type="component" value="Chromosome 12"/>
</dbReference>
<dbReference type="STRING" id="4537.A0A0E0MKZ1"/>
<protein>
    <submittedName>
        <fullName evidence="1">Uncharacterized protein</fullName>
    </submittedName>
</protein>
<reference evidence="1" key="2">
    <citation type="submission" date="2018-05" db="EMBL/GenBank/DDBJ databases">
        <title>OpunRS2 (Oryza punctata Reference Sequence Version 2).</title>
        <authorList>
            <person name="Zhang J."/>
            <person name="Kudrna D."/>
            <person name="Lee S."/>
            <person name="Talag J."/>
            <person name="Welchert J."/>
            <person name="Wing R.A."/>
        </authorList>
    </citation>
    <scope>NUCLEOTIDE SEQUENCE [LARGE SCALE GENOMIC DNA]</scope>
</reference>
<sequence>MYHHFYARLACTLPAVVVTIELPWRPSATCWRASTRSANSVPSPCPTLALSMTLRVAVGIPLHPRFVRSTGSKSKLELRLDSVFFTLDMLDKFLAMARRRCWLPLLSTTSSESPTILYRYRIGAKSHKLNKIGAKIITEVNWTAMVNRRS</sequence>
<proteinExistence type="predicted"/>
<keyword evidence="2" id="KW-1185">Reference proteome</keyword>
<dbReference type="EnsemblPlants" id="OPUNC12G06590.1">
    <property type="protein sequence ID" value="OPUNC12G06590.1"/>
    <property type="gene ID" value="OPUNC12G06590"/>
</dbReference>
<dbReference type="HOGENOM" id="CLU_1743492_0_0_1"/>
<dbReference type="AlphaFoldDB" id="A0A0E0MKZ1"/>
<accession>A0A0E0MKZ1</accession>
<reference evidence="1" key="1">
    <citation type="submission" date="2015-04" db="UniProtKB">
        <authorList>
            <consortium name="EnsemblPlants"/>
        </authorList>
    </citation>
    <scope>IDENTIFICATION</scope>
</reference>
<evidence type="ECO:0000313" key="1">
    <source>
        <dbReference type="EnsemblPlants" id="OPUNC12G06590.1"/>
    </source>
</evidence>
<name>A0A0E0MKZ1_ORYPU</name>
<evidence type="ECO:0000313" key="2">
    <source>
        <dbReference type="Proteomes" id="UP000026962"/>
    </source>
</evidence>